<organism evidence="1 2">
    <name type="scientific">Ceratopteris richardii</name>
    <name type="common">Triangle waterfern</name>
    <dbReference type="NCBI Taxonomy" id="49495"/>
    <lineage>
        <taxon>Eukaryota</taxon>
        <taxon>Viridiplantae</taxon>
        <taxon>Streptophyta</taxon>
        <taxon>Embryophyta</taxon>
        <taxon>Tracheophyta</taxon>
        <taxon>Polypodiopsida</taxon>
        <taxon>Polypodiidae</taxon>
        <taxon>Polypodiales</taxon>
        <taxon>Pteridineae</taxon>
        <taxon>Pteridaceae</taxon>
        <taxon>Parkerioideae</taxon>
        <taxon>Ceratopteris</taxon>
    </lineage>
</organism>
<dbReference type="AlphaFoldDB" id="A0A8T2VB98"/>
<accession>A0A8T2VB98</accession>
<proteinExistence type="predicted"/>
<protein>
    <submittedName>
        <fullName evidence="1">Uncharacterized protein</fullName>
    </submittedName>
</protein>
<dbReference type="Proteomes" id="UP000825935">
    <property type="component" value="Chromosome 2"/>
</dbReference>
<keyword evidence="2" id="KW-1185">Reference proteome</keyword>
<dbReference type="EMBL" id="CM035407">
    <property type="protein sequence ID" value="KAH7443244.1"/>
    <property type="molecule type" value="Genomic_DNA"/>
</dbReference>
<gene>
    <name evidence="1" type="ORF">KP509_02G027100</name>
</gene>
<sequence>MLKLFYKERKWACDEGRIIARSACSGGRQSTKSPQKISGASMSSTWELPSVCFCYHSKSHTCGEGGHCSTDHRRTTFSDCELCRRASGSIRLERCGSCMD</sequence>
<name>A0A8T2VB98_CERRI</name>
<evidence type="ECO:0000313" key="2">
    <source>
        <dbReference type="Proteomes" id="UP000825935"/>
    </source>
</evidence>
<evidence type="ECO:0000313" key="1">
    <source>
        <dbReference type="EMBL" id="KAH7443244.1"/>
    </source>
</evidence>
<comment type="caution">
    <text evidence="1">The sequence shown here is derived from an EMBL/GenBank/DDBJ whole genome shotgun (WGS) entry which is preliminary data.</text>
</comment>
<reference evidence="1" key="1">
    <citation type="submission" date="2021-08" db="EMBL/GenBank/DDBJ databases">
        <title>WGS assembly of Ceratopteris richardii.</title>
        <authorList>
            <person name="Marchant D.B."/>
            <person name="Chen G."/>
            <person name="Jenkins J."/>
            <person name="Shu S."/>
            <person name="Leebens-Mack J."/>
            <person name="Grimwood J."/>
            <person name="Schmutz J."/>
            <person name="Soltis P."/>
            <person name="Soltis D."/>
            <person name="Chen Z.-H."/>
        </authorList>
    </citation>
    <scope>NUCLEOTIDE SEQUENCE</scope>
    <source>
        <strain evidence="1">Whitten #5841</strain>
        <tissue evidence="1">Leaf</tissue>
    </source>
</reference>